<protein>
    <submittedName>
        <fullName evidence="2">Uncharacterized protein</fullName>
    </submittedName>
</protein>
<reference evidence="3" key="1">
    <citation type="journal article" date="2019" name="Int. J. Syst. Evol. Microbiol.">
        <title>The Global Catalogue of Microorganisms (GCM) 10K type strain sequencing project: providing services to taxonomists for standard genome sequencing and annotation.</title>
        <authorList>
            <consortium name="The Broad Institute Genomics Platform"/>
            <consortium name="The Broad Institute Genome Sequencing Center for Infectious Disease"/>
            <person name="Wu L."/>
            <person name="Ma J."/>
        </authorList>
    </citation>
    <scope>NUCLEOTIDE SEQUENCE [LARGE SCALE GENOMIC DNA]</scope>
    <source>
        <strain evidence="3">JCM 11136</strain>
    </source>
</reference>
<gene>
    <name evidence="2" type="ORF">GCM10009560_21860</name>
</gene>
<feature type="compositionally biased region" description="Polar residues" evidence="1">
    <location>
        <begin position="18"/>
        <end position="30"/>
    </location>
</feature>
<keyword evidence="3" id="KW-1185">Reference proteome</keyword>
<feature type="region of interest" description="Disordered" evidence="1">
    <location>
        <begin position="1"/>
        <end position="34"/>
    </location>
</feature>
<evidence type="ECO:0000313" key="2">
    <source>
        <dbReference type="EMBL" id="GAA0922454.1"/>
    </source>
</evidence>
<evidence type="ECO:0000256" key="1">
    <source>
        <dbReference type="SAM" id="MobiDB-lite"/>
    </source>
</evidence>
<name>A0ABP3ZKN4_9ACTN</name>
<proteinExistence type="predicted"/>
<evidence type="ECO:0000313" key="3">
    <source>
        <dbReference type="Proteomes" id="UP001501578"/>
    </source>
</evidence>
<accession>A0ABP3ZKN4</accession>
<dbReference type="Proteomes" id="UP001501578">
    <property type="component" value="Unassembled WGS sequence"/>
</dbReference>
<organism evidence="2 3">
    <name type="scientific">Nonomuraea longicatena</name>
    <dbReference type="NCBI Taxonomy" id="83682"/>
    <lineage>
        <taxon>Bacteria</taxon>
        <taxon>Bacillati</taxon>
        <taxon>Actinomycetota</taxon>
        <taxon>Actinomycetes</taxon>
        <taxon>Streptosporangiales</taxon>
        <taxon>Streptosporangiaceae</taxon>
        <taxon>Nonomuraea</taxon>
    </lineage>
</organism>
<dbReference type="EMBL" id="BAAAHQ010000008">
    <property type="protein sequence ID" value="GAA0922454.1"/>
    <property type="molecule type" value="Genomic_DNA"/>
</dbReference>
<sequence length="79" mass="8123">MTIKPAAPSETDSADPTGVSSPMGSCSAVTRRNVPKATAETAIQFLADTSRPVIAGSVTVTSSSPSLIWERSLPYDGTP</sequence>
<comment type="caution">
    <text evidence="2">The sequence shown here is derived from an EMBL/GenBank/DDBJ whole genome shotgun (WGS) entry which is preliminary data.</text>
</comment>